<proteinExistence type="predicted"/>
<dbReference type="Proteomes" id="UP000188268">
    <property type="component" value="Unassembled WGS sequence"/>
</dbReference>
<protein>
    <submittedName>
        <fullName evidence="1">Uncharacterized protein</fullName>
    </submittedName>
</protein>
<dbReference type="AlphaFoldDB" id="A0A1R3GCR5"/>
<keyword evidence="2" id="KW-1185">Reference proteome</keyword>
<gene>
    <name evidence="1" type="ORF">CCACVL1_26951</name>
</gene>
<comment type="caution">
    <text evidence="1">The sequence shown here is derived from an EMBL/GenBank/DDBJ whole genome shotgun (WGS) entry which is preliminary data.</text>
</comment>
<accession>A0A1R3GCR5</accession>
<organism evidence="1 2">
    <name type="scientific">Corchorus capsularis</name>
    <name type="common">Jute</name>
    <dbReference type="NCBI Taxonomy" id="210143"/>
    <lineage>
        <taxon>Eukaryota</taxon>
        <taxon>Viridiplantae</taxon>
        <taxon>Streptophyta</taxon>
        <taxon>Embryophyta</taxon>
        <taxon>Tracheophyta</taxon>
        <taxon>Spermatophyta</taxon>
        <taxon>Magnoliopsida</taxon>
        <taxon>eudicotyledons</taxon>
        <taxon>Gunneridae</taxon>
        <taxon>Pentapetalae</taxon>
        <taxon>rosids</taxon>
        <taxon>malvids</taxon>
        <taxon>Malvales</taxon>
        <taxon>Malvaceae</taxon>
        <taxon>Grewioideae</taxon>
        <taxon>Apeibeae</taxon>
        <taxon>Corchorus</taxon>
    </lineage>
</organism>
<dbReference type="OrthoDB" id="1742926at2759"/>
<sequence length="42" mass="4892">MASTRYSLVKGERIVRSVLTTRLREYFRNDALLYIDGEEPAT</sequence>
<reference evidence="1 2" key="1">
    <citation type="submission" date="2013-09" db="EMBL/GenBank/DDBJ databases">
        <title>Corchorus capsularis genome sequencing.</title>
        <authorList>
            <person name="Alam M."/>
            <person name="Haque M.S."/>
            <person name="Islam M.S."/>
            <person name="Emdad E.M."/>
            <person name="Islam M.M."/>
            <person name="Ahmed B."/>
            <person name="Halim A."/>
            <person name="Hossen Q.M.M."/>
            <person name="Hossain M.Z."/>
            <person name="Ahmed R."/>
            <person name="Khan M.M."/>
            <person name="Islam R."/>
            <person name="Rashid M.M."/>
            <person name="Khan S.A."/>
            <person name="Rahman M.S."/>
            <person name="Alam M."/>
        </authorList>
    </citation>
    <scope>NUCLEOTIDE SEQUENCE [LARGE SCALE GENOMIC DNA]</scope>
    <source>
        <strain evidence="2">cv. CVL-1</strain>
        <tissue evidence="1">Whole seedling</tissue>
    </source>
</reference>
<dbReference type="EMBL" id="AWWV01014557">
    <property type="protein sequence ID" value="OMO55856.1"/>
    <property type="molecule type" value="Genomic_DNA"/>
</dbReference>
<dbReference type="Gramene" id="OMO55856">
    <property type="protein sequence ID" value="OMO55856"/>
    <property type="gene ID" value="CCACVL1_26951"/>
</dbReference>
<evidence type="ECO:0000313" key="1">
    <source>
        <dbReference type="EMBL" id="OMO55856.1"/>
    </source>
</evidence>
<name>A0A1R3GCR5_COCAP</name>
<evidence type="ECO:0000313" key="2">
    <source>
        <dbReference type="Proteomes" id="UP000188268"/>
    </source>
</evidence>